<feature type="region of interest" description="Disordered" evidence="6">
    <location>
        <begin position="285"/>
        <end position="310"/>
    </location>
</feature>
<keyword evidence="4 5" id="KW-0238">DNA-binding</keyword>
<dbReference type="GeneID" id="113058347"/>
<dbReference type="PANTHER" id="PTHR31751">
    <property type="entry name" value="SI:CH211-108C17.2-RELATED-RELATED"/>
    <property type="match status" value="1"/>
</dbReference>
<organism evidence="8 9">
    <name type="scientific">Carassius auratus</name>
    <name type="common">Goldfish</name>
    <dbReference type="NCBI Taxonomy" id="7957"/>
    <lineage>
        <taxon>Eukaryota</taxon>
        <taxon>Metazoa</taxon>
        <taxon>Chordata</taxon>
        <taxon>Craniata</taxon>
        <taxon>Vertebrata</taxon>
        <taxon>Euteleostomi</taxon>
        <taxon>Actinopterygii</taxon>
        <taxon>Neopterygii</taxon>
        <taxon>Teleostei</taxon>
        <taxon>Ostariophysi</taxon>
        <taxon>Cypriniformes</taxon>
        <taxon>Cyprinidae</taxon>
        <taxon>Cyprininae</taxon>
        <taxon>Carassius</taxon>
    </lineage>
</organism>
<evidence type="ECO:0000256" key="1">
    <source>
        <dbReference type="ARBA" id="ARBA00022723"/>
    </source>
</evidence>
<evidence type="ECO:0000256" key="5">
    <source>
        <dbReference type="PROSITE-ProRule" id="PRU00309"/>
    </source>
</evidence>
<keyword evidence="3" id="KW-0862">Zinc</keyword>
<feature type="compositionally biased region" description="Low complexity" evidence="6">
    <location>
        <begin position="293"/>
        <end position="308"/>
    </location>
</feature>
<dbReference type="PROSITE" id="PS50950">
    <property type="entry name" value="ZF_THAP"/>
    <property type="match status" value="1"/>
</dbReference>
<evidence type="ECO:0000256" key="3">
    <source>
        <dbReference type="ARBA" id="ARBA00022833"/>
    </source>
</evidence>
<dbReference type="Pfam" id="PF05485">
    <property type="entry name" value="THAP"/>
    <property type="match status" value="1"/>
</dbReference>
<evidence type="ECO:0000256" key="2">
    <source>
        <dbReference type="ARBA" id="ARBA00022771"/>
    </source>
</evidence>
<reference evidence="9" key="1">
    <citation type="submission" date="2025-08" db="UniProtKB">
        <authorList>
            <consortium name="RefSeq"/>
        </authorList>
    </citation>
    <scope>IDENTIFICATION</scope>
    <source>
        <strain evidence="9">Wakin</strain>
        <tissue evidence="9">Muscle</tissue>
    </source>
</reference>
<evidence type="ECO:0000313" key="9">
    <source>
        <dbReference type="RefSeq" id="XP_026081930.1"/>
    </source>
</evidence>
<dbReference type="KEGG" id="caua:113058347"/>
<accession>A0A6P6LBF6</accession>
<dbReference type="OrthoDB" id="5814287at2759"/>
<dbReference type="AlphaFoldDB" id="A0A6P6LBF6"/>
<protein>
    <submittedName>
        <fullName evidence="9">Uncharacterized protein LOC113058347 isoform X1</fullName>
    </submittedName>
</protein>
<dbReference type="InterPro" id="IPR006612">
    <property type="entry name" value="THAP_Znf"/>
</dbReference>
<sequence length="766" mass="86077">MSDEPIWNLPFVSSYRERLPPISLFFLPREFVASSNELLLFEASTIFMSFPSRDIMACKRAKHGNCSVLECTNEHRSIFLVPSSEPVKKQWVHFIFSGNAPTHLPKVMYVCGKHFTSDCFLNLGQYRAGLAERLKIKPGSVPTLLGSAANLGQVSQLAPYNVVALLYMLPGLLSGCNISFAANSPLTVANVKASTSSACIQLPLSRDVSCQTDPLETHTVGTQLSLKTLLPHFRSEGVQANVSCKDFGVGMSNADHLGLSSTPVKRPRLDLDEQLEDDALEHSSLEEALKGQDSTSLDSSLKSADSSTPTHNSKKFIVYESCIMELFNVCPVCTRACDVRTQRLGTFLSVKQWCPRCTFTRHWNSQPVIGSVPSGNLHLSAAVYLSGASFIQIEKVFKAMKLQLFRYETFQRHARAFIEPAVIHHWKATQDVNLQSLSQEEKVIVGGDMRADSPAHSAKYGSYATMDLRTNTVVDIQLVQSNEVGGSCHMEKEGLKRSLALLESRGVNLDCIVTDRHPQVQKFLRERNITHYYDVWHMAKGISKKLEAISKQKDCEKLKKWMKSIISHIYWTAASSTSEPQRIAKWTTILNHVRDVHTHEDPLYPKCEHVIRKTTDKSKWLQADTLAFYKLEKLLTKKRTLKDVAKLSPHHQTSSLEAFRAVILRFAPKNVVFPFIGRLCRLYLAAMHYNENADRPQAETEEGVPLFKISFPKSRKEECRVKPQKTQPTFGYVADTMDLIFEKVFVNPVPYTDALLAIPVPEDLSP</sequence>
<keyword evidence="2 5" id="KW-0863">Zinc-finger</keyword>
<gene>
    <name evidence="9" type="primary">LOC113058347</name>
</gene>
<dbReference type="GO" id="GO:0008270">
    <property type="term" value="F:zinc ion binding"/>
    <property type="evidence" value="ECO:0007669"/>
    <property type="project" value="UniProtKB-KW"/>
</dbReference>
<evidence type="ECO:0000259" key="7">
    <source>
        <dbReference type="PROSITE" id="PS50950"/>
    </source>
</evidence>
<dbReference type="SUPFAM" id="SSF57716">
    <property type="entry name" value="Glucocorticoid receptor-like (DNA-binding domain)"/>
    <property type="match status" value="1"/>
</dbReference>
<name>A0A6P6LBF6_CARAU</name>
<dbReference type="RefSeq" id="XP_026081930.1">
    <property type="nucleotide sequence ID" value="XM_026226145.1"/>
</dbReference>
<keyword evidence="8" id="KW-1185">Reference proteome</keyword>
<dbReference type="PANTHER" id="PTHR31751:SF44">
    <property type="entry name" value="SI:CH211-211K8.4-RELATED"/>
    <property type="match status" value="1"/>
</dbReference>
<proteinExistence type="predicted"/>
<keyword evidence="1" id="KW-0479">Metal-binding</keyword>
<dbReference type="SMART" id="SM00980">
    <property type="entry name" value="THAP"/>
    <property type="match status" value="1"/>
</dbReference>
<dbReference type="Proteomes" id="UP000515129">
    <property type="component" value="Chromosome 40"/>
</dbReference>
<dbReference type="GO" id="GO:0003677">
    <property type="term" value="F:DNA binding"/>
    <property type="evidence" value="ECO:0007669"/>
    <property type="project" value="UniProtKB-UniRule"/>
</dbReference>
<evidence type="ECO:0000256" key="6">
    <source>
        <dbReference type="SAM" id="MobiDB-lite"/>
    </source>
</evidence>
<feature type="domain" description="THAP-type" evidence="7">
    <location>
        <begin position="50"/>
        <end position="145"/>
    </location>
</feature>
<evidence type="ECO:0000313" key="8">
    <source>
        <dbReference type="Proteomes" id="UP000515129"/>
    </source>
</evidence>
<evidence type="ECO:0000256" key="4">
    <source>
        <dbReference type="ARBA" id="ARBA00023125"/>
    </source>
</evidence>